<dbReference type="PANTHER" id="PTHR12215:SF10">
    <property type="entry name" value="L-AMINOADIPATE-SEMIALDEHYDE DEHYDROGENASE-PHOSPHOPANTETHEINYL TRANSFERASE"/>
    <property type="match status" value="1"/>
</dbReference>
<evidence type="ECO:0000313" key="4">
    <source>
        <dbReference type="EMBL" id="KAF1722551.1"/>
    </source>
</evidence>
<comment type="caution">
    <text evidence="4">The sequence shown here is derived from an EMBL/GenBank/DDBJ whole genome shotgun (WGS) entry which is preliminary data.</text>
</comment>
<accession>A0ABQ6ZD84</accession>
<dbReference type="Gene3D" id="3.90.470.20">
    <property type="entry name" value="4'-phosphopantetheinyl transferase domain"/>
    <property type="match status" value="2"/>
</dbReference>
<proteinExistence type="inferred from homology"/>
<dbReference type="InterPro" id="IPR050559">
    <property type="entry name" value="P-Pant_transferase_sf"/>
</dbReference>
<comment type="similarity">
    <text evidence="1">Belongs to the P-Pant transferase superfamily. Gsp/Sfp/HetI/AcpT family.</text>
</comment>
<gene>
    <name evidence="4" type="ORF">CSC78_17040</name>
</gene>
<evidence type="ECO:0000256" key="1">
    <source>
        <dbReference type="ARBA" id="ARBA00010990"/>
    </source>
</evidence>
<evidence type="ECO:0000259" key="3">
    <source>
        <dbReference type="Pfam" id="PF01648"/>
    </source>
</evidence>
<dbReference type="SUPFAM" id="SSF56214">
    <property type="entry name" value="4'-phosphopantetheinyl transferase"/>
    <property type="match status" value="2"/>
</dbReference>
<keyword evidence="5" id="KW-1185">Reference proteome</keyword>
<evidence type="ECO:0000256" key="2">
    <source>
        <dbReference type="ARBA" id="ARBA00022679"/>
    </source>
</evidence>
<dbReference type="InterPro" id="IPR037143">
    <property type="entry name" value="4-PPantetheinyl_Trfase_dom_sf"/>
</dbReference>
<dbReference type="Pfam" id="PF01648">
    <property type="entry name" value="ACPS"/>
    <property type="match status" value="1"/>
</dbReference>
<keyword evidence="2" id="KW-0808">Transferase</keyword>
<name>A0ABQ6ZD84_9GAMM</name>
<reference evidence="4 5" key="1">
    <citation type="submission" date="2017-10" db="EMBL/GenBank/DDBJ databases">
        <title>Whole genome sequencing of members of genus Pseudoxanthomonas.</title>
        <authorList>
            <person name="Kumar S."/>
            <person name="Bansal K."/>
            <person name="Kaur A."/>
            <person name="Patil P."/>
            <person name="Sharma S."/>
            <person name="Patil P.B."/>
        </authorList>
    </citation>
    <scope>NUCLEOTIDE SEQUENCE [LARGE SCALE GENOMIC DNA]</scope>
    <source>
        <strain evidence="4 5">DSM 17109</strain>
    </source>
</reference>
<dbReference type="EMBL" id="PDWW01000032">
    <property type="protein sequence ID" value="KAF1722551.1"/>
    <property type="molecule type" value="Genomic_DNA"/>
</dbReference>
<evidence type="ECO:0000313" key="5">
    <source>
        <dbReference type="Proteomes" id="UP000781710"/>
    </source>
</evidence>
<dbReference type="InterPro" id="IPR008278">
    <property type="entry name" value="4-PPantetheinyl_Trfase_dom"/>
</dbReference>
<sequence>MSYVSACPMVPAHGRRPATSALASAFPRGFGDVRFDRAVADHVLVAVFVLDDWRAWTADAFALLGARERMRVERQRRDAHRDSLALAYALHRLFLSHALELPIEEVPLARDARGRPVLDGMAADTSLAHADAHVAMAVSLHGAVGVDIEPPHRAVVMPEIAERICHGDELARLSGLHDAQRAAGLLDLWVRKEAYLKAAGVGLEREMDTFALPEGEAQALHPGDAMRVGTDLLSLGPDIVCAVAKAPDVACMAGRLRPMLEGGAP</sequence>
<dbReference type="Proteomes" id="UP000781710">
    <property type="component" value="Unassembled WGS sequence"/>
</dbReference>
<organism evidence="4 5">
    <name type="scientific">Pseudoxanthomonas japonensis</name>
    <dbReference type="NCBI Taxonomy" id="69284"/>
    <lineage>
        <taxon>Bacteria</taxon>
        <taxon>Pseudomonadati</taxon>
        <taxon>Pseudomonadota</taxon>
        <taxon>Gammaproteobacteria</taxon>
        <taxon>Lysobacterales</taxon>
        <taxon>Lysobacteraceae</taxon>
        <taxon>Pseudoxanthomonas</taxon>
    </lineage>
</organism>
<dbReference type="PANTHER" id="PTHR12215">
    <property type="entry name" value="PHOSPHOPANTETHEINE TRANSFERASE"/>
    <property type="match status" value="1"/>
</dbReference>
<feature type="domain" description="4'-phosphopantetheinyl transferase" evidence="3">
    <location>
        <begin position="143"/>
        <end position="214"/>
    </location>
</feature>
<protein>
    <recommendedName>
        <fullName evidence="3">4'-phosphopantetheinyl transferase domain-containing protein</fullName>
    </recommendedName>
</protein>